<dbReference type="Pfam" id="PF05593">
    <property type="entry name" value="RHS_repeat"/>
    <property type="match status" value="1"/>
</dbReference>
<evidence type="ECO:0000313" key="1">
    <source>
        <dbReference type="EMBL" id="MBI2678994.1"/>
    </source>
</evidence>
<evidence type="ECO:0000313" key="2">
    <source>
        <dbReference type="Proteomes" id="UP000779809"/>
    </source>
</evidence>
<dbReference type="InterPro" id="IPR022385">
    <property type="entry name" value="Rhs_assc_core"/>
</dbReference>
<comment type="caution">
    <text evidence="1">The sequence shown here is derived from an EMBL/GenBank/DDBJ whole genome shotgun (WGS) entry which is preliminary data.</text>
</comment>
<protein>
    <submittedName>
        <fullName evidence="1">RHS repeat-associated core domain-containing protein</fullName>
    </submittedName>
</protein>
<dbReference type="PANTHER" id="PTHR32305:SF15">
    <property type="entry name" value="PROTEIN RHSA-RELATED"/>
    <property type="match status" value="1"/>
</dbReference>
<name>A0A932A971_9BACT</name>
<dbReference type="InterPro" id="IPR031325">
    <property type="entry name" value="RHS_repeat"/>
</dbReference>
<dbReference type="Proteomes" id="UP000779809">
    <property type="component" value="Unassembled WGS sequence"/>
</dbReference>
<dbReference type="Gene3D" id="2.180.10.10">
    <property type="entry name" value="RHS repeat-associated core"/>
    <property type="match status" value="2"/>
</dbReference>
<reference evidence="1" key="1">
    <citation type="submission" date="2020-07" db="EMBL/GenBank/DDBJ databases">
        <title>Huge and variable diversity of episymbiotic CPR bacteria and DPANN archaea in groundwater ecosystems.</title>
        <authorList>
            <person name="He C.Y."/>
            <person name="Keren R."/>
            <person name="Whittaker M."/>
            <person name="Farag I.F."/>
            <person name="Doudna J."/>
            <person name="Cate J.H.D."/>
            <person name="Banfield J.F."/>
        </authorList>
    </citation>
    <scope>NUCLEOTIDE SEQUENCE</scope>
    <source>
        <strain evidence="1">NC_groundwater_580_Pr5_B-0.1um_64_19</strain>
    </source>
</reference>
<dbReference type="InterPro" id="IPR050708">
    <property type="entry name" value="T6SS_VgrG/RHS"/>
</dbReference>
<accession>A0A932A971</accession>
<proteinExistence type="predicted"/>
<dbReference type="NCBIfam" id="TIGR03696">
    <property type="entry name" value="Rhs_assc_core"/>
    <property type="match status" value="1"/>
</dbReference>
<gene>
    <name evidence="1" type="ORF">HYX28_09455</name>
</gene>
<dbReference type="PANTHER" id="PTHR32305">
    <property type="match status" value="1"/>
</dbReference>
<sequence length="1579" mass="168072">MSLNLLYNSRVWTIDTANNSATFNVDRDFPGYGFRLGFGYIELNGTTYVLHEGDGTKRSFTSGVTTDSSYIDWNSSTKVLRYKNGTQVQYAAFPGSTTFFRPTKITDTNGNYITVTYRTDTWAKGQEIATIVDTLNRTITFNYNTTGALTGTLASIVQGSKTYAVFSWNTNYTFNYNFASPLAATNSPASGSTLTVLTGVIYANSLAVNFLYGDWGIVNQIQQLSSNGTLRSSVSYDTVWATSPVTDFPGFSHQTVYDGVNTAVYTHTIVKSGGAVSTYTIQNPSPSSTQTVTTLFTTSDWKAGLTQSVQFHSSSGAPLRTATYAWVADATTNNNPRIGNVTTRLNDSNQLAQAIYSYDSNGNVTELDEYDWGLNLARKTLTTYLGTSGYTSNHILNLAVSVTVQKPNGTAVALTEIQYDTSTSLTNNAGVVQHDDTNHGITYSWRGNPTTITRYSNAAGHSGGVVRNLYYDTVGNLLSADADCCNTIQWTYSNTTKFAYPDSVTRGPSGTQLTTSATYDFASGLPLSSTDENGKTTNFTYDPVDRPATAIRPDSVVVTSTFDDASASPSVSVSSAANSAVSFTLLDGLGRVLQQEARNGSTQFSITRSTYDAAGRLSQRSNPRKPGESEVFTTYGYDNYDRITSMAPATGGSYQTSYSGNSVTSTDPVGKQRRSFADALGRLIEVDEPGSGDGMTSTGFVTITGSSVSGDVVSITVNGLTKSKTSTCSRGVCTDGPTFAILLANSFNLDGTSSVTAAAAGSTVFFTSKTAGAATNYSLSSSTTGAALVLYNSGSNLTGGADSSGNSTLATPMITTYTYDVINDLLTVSQAKRGSLTPQSRTYAYDSLGRLTSATPAESTAATTYTYTDFSAALLRTDPRGAKTNYAYDAMNRPYTITYDVSGAPNVAATAGITYTYGTSSASNNKGRLLTADNSNESDSYSYDQLGRVISAAKTIGSNTYTIGYAYNSADQLTTLTYPSLRAVTTTYDATGRTSQLADGSRTYLTVPDTTADYTAAGQITQFNYGNGVSAYFGYNDHLQIASIRYANGSSDLLNLLYCYTTNSTSGDTCYSASPQSNNNGQIQKITWKPNGTEDTTKTQNYGYDAVHRLIAASTSDQSANGTWGLGWSYDRFGTMLQQTLTGGVLNSPYSAPSQPQLTVSATTNRITNTGYAYDAAGNMTSDGTNSFAYDAENRLVNYNSGAATYVYGPDGLRIKKTVSAAITTYVFSGFTVLAEYTGSTPALSQEYIYAGDSLLASLNSSGTPTYRHMDRLSARVETDASGAITRTFGHFPYGETWYENTGSSKWRFTTYERDGESALDYANARSYIPRLGRFLTADPLAGDAFNPQSLNRYAYVRNDPVGLVDPLGLDVQLPCMKNPDIVGRYFPGCLRGIGSVVFAYGGALALLGYSVQPIHLDLIFIQYGDFFFPALCCFTLVDVVVPAVVGGGDGGSGGGARERKRRACIARKRAEADTAKAAFEAGETKRVLVQIGISAAWGCGAGTFWGASSGAVFFGVGAIPGAGVGCFVGGVASASAGAIRAGVTVPLTNWGYDKYIYQPRYDSAEIACDLEAATKPPG</sequence>
<dbReference type="EMBL" id="JACPNR010000011">
    <property type="protein sequence ID" value="MBI2678994.1"/>
    <property type="molecule type" value="Genomic_DNA"/>
</dbReference>
<organism evidence="1 2">
    <name type="scientific">Candidatus Korobacter versatilis</name>
    <dbReference type="NCBI Taxonomy" id="658062"/>
    <lineage>
        <taxon>Bacteria</taxon>
        <taxon>Pseudomonadati</taxon>
        <taxon>Acidobacteriota</taxon>
        <taxon>Terriglobia</taxon>
        <taxon>Terriglobales</taxon>
        <taxon>Candidatus Korobacteraceae</taxon>
        <taxon>Candidatus Korobacter</taxon>
    </lineage>
</organism>